<evidence type="ECO:0000256" key="1">
    <source>
        <dbReference type="SAM" id="MobiDB-lite"/>
    </source>
</evidence>
<proteinExistence type="predicted"/>
<evidence type="ECO:0008006" key="4">
    <source>
        <dbReference type="Google" id="ProtNLM"/>
    </source>
</evidence>
<dbReference type="STRING" id="108003.B1C78_03830"/>
<reference evidence="2 3" key="1">
    <citation type="submission" date="2017-02" db="EMBL/GenBank/DDBJ databases">
        <title>Genomic diversity within the haloalkaliphilic genus Thioalkalivibrio.</title>
        <authorList>
            <person name="Ahn A.-C."/>
            <person name="Meier-Kolthoff J."/>
            <person name="Overmars L."/>
            <person name="Richter M."/>
            <person name="Woyke T."/>
            <person name="Sorokin D.Y."/>
            <person name="Muyzer G."/>
        </authorList>
    </citation>
    <scope>NUCLEOTIDE SEQUENCE [LARGE SCALE GENOMIC DNA]</scope>
    <source>
        <strain evidence="2 3">ALJD</strain>
    </source>
</reference>
<keyword evidence="3" id="KW-1185">Reference proteome</keyword>
<sequence>MLFRLSRLRASGHGGFPTQPRKLKRWLEELPLVNMGEATRQYYEGLKLLNASELSASHRLELLELMRPMGNTVLDHLGRHFINRTLPLPEKSRRIAALDRAVSTELATGYTRTVHDLLAKGRPREKELALAVYRAMRLWGDIVLNSWRLYEVPPPGAWRELYRLYRAAEMHGIEERPVTDDSLKGQDRSTIGRTFKAICLLALAHPLSLRQGETPRVAEFLASAAGSAVISRDLIADTGDGVHVVNLEGDEPPAYDRLDEVSQSPGIRAINIAPLIREIRERLQSPGKPGARDMSADLLGRMLDGWTRKAKRRFSRASRDDEINVAISLTGIHATIARELAERLGPSERTLGIDHLSLQTIQDSHGRNGQEASFLSQRDALGDAQAWDVVGRGNVITEGYLGYPPTGGSITAVGLRNAEVEPDAWQLVNASAGGFRLRWPHSETSRAQVGELIGLREKEGSHYQWRVGVIRWMLNKDNRGLEIGVQVLAPKTLLIHLEPSRMGQPVGDAVEALMLPAIKTIQQPPTLLTPPGRFRVGDEAVLTLANRSMRIKLAGIREHNSLFAQYRYTTLDKNAPSPKPEQARDRHSPDNDRQFDDVWTLI</sequence>
<dbReference type="EMBL" id="MVBK01000021">
    <property type="protein sequence ID" value="OOG27121.1"/>
    <property type="molecule type" value="Genomic_DNA"/>
</dbReference>
<name>A0A1V3NPZ9_9GAMM</name>
<gene>
    <name evidence="2" type="ORF">B1C78_03830</name>
</gene>
<accession>A0A1V3NPZ9</accession>
<evidence type="ECO:0000313" key="3">
    <source>
        <dbReference type="Proteomes" id="UP000189462"/>
    </source>
</evidence>
<organism evidence="2 3">
    <name type="scientific">Thioalkalivibrio denitrificans</name>
    <dbReference type="NCBI Taxonomy" id="108003"/>
    <lineage>
        <taxon>Bacteria</taxon>
        <taxon>Pseudomonadati</taxon>
        <taxon>Pseudomonadota</taxon>
        <taxon>Gammaproteobacteria</taxon>
        <taxon>Chromatiales</taxon>
        <taxon>Ectothiorhodospiraceae</taxon>
        <taxon>Thioalkalivibrio</taxon>
    </lineage>
</organism>
<dbReference type="OrthoDB" id="5724405at2"/>
<dbReference type="AlphaFoldDB" id="A0A1V3NPZ9"/>
<dbReference type="RefSeq" id="WP_077277814.1">
    <property type="nucleotide sequence ID" value="NZ_MVBK01000021.1"/>
</dbReference>
<evidence type="ECO:0000313" key="2">
    <source>
        <dbReference type="EMBL" id="OOG27121.1"/>
    </source>
</evidence>
<protein>
    <recommendedName>
        <fullName evidence="4">GTPase</fullName>
    </recommendedName>
</protein>
<dbReference type="Proteomes" id="UP000189462">
    <property type="component" value="Unassembled WGS sequence"/>
</dbReference>
<feature type="compositionally biased region" description="Basic and acidic residues" evidence="1">
    <location>
        <begin position="581"/>
        <end position="595"/>
    </location>
</feature>
<feature type="region of interest" description="Disordered" evidence="1">
    <location>
        <begin position="571"/>
        <end position="595"/>
    </location>
</feature>
<comment type="caution">
    <text evidence="2">The sequence shown here is derived from an EMBL/GenBank/DDBJ whole genome shotgun (WGS) entry which is preliminary data.</text>
</comment>